<comment type="similarity">
    <text evidence="2 3">Belongs to the peptidase M14 family.</text>
</comment>
<organism evidence="5">
    <name type="scientific">Ignavibacterium album</name>
    <dbReference type="NCBI Taxonomy" id="591197"/>
    <lineage>
        <taxon>Bacteria</taxon>
        <taxon>Pseudomonadati</taxon>
        <taxon>Ignavibacteriota</taxon>
        <taxon>Ignavibacteria</taxon>
        <taxon>Ignavibacteriales</taxon>
        <taxon>Ignavibacteriaceae</taxon>
        <taxon>Ignavibacterium</taxon>
    </lineage>
</organism>
<dbReference type="GO" id="GO:0008270">
    <property type="term" value="F:zinc ion binding"/>
    <property type="evidence" value="ECO:0007669"/>
    <property type="project" value="InterPro"/>
</dbReference>
<sequence length="568" mass="66710">MNYWLTHFEKSGMTESPDYNSSIKYFEKFEKNFPFVKIRTIGLTPQGRELKVIIVSKDKAFTPQQAKKTGKAIVLIQNGIHPGEIEGKDACMLLLREILVTKEKFHLLDNLILLIIPVLNVDGHERLSPFNRPNQNGPKQMGWRTNALNLNLNRDYLKAETPEIQSFLKLFNEWLSDFMIDNHTTNGADYQYHVTYGIEKHQNLDRGLVQWIKNKYLPYLHNKVESDGFLIGPYMEFKDGTIESGILDLPSPPRLSHGYCAVQNRVCLLVETHSLKPFANRVFSTKSMMLHTLEFLYSNYKEVIELNKAADKNPVRNYLQEKKKFPLVLASSGKYDKFLFKGFEWYDEYSEVMGGVVRKYTDKPIEVEIPIFNQAKSLKKIFVPDAYLIPREFQNIIKVLSYNNIRFKQLSGSKKFKVERYRFNKVTFSPRPYEGRQLPSFQTECFEEVVECPKGTYVVPTNQRTLRVIVNLLEPDAPDSFVHWGFFNTFFERKEYAEAYVMEPFAKVMIENDPALKNEFYKKLETDEKFRNNPLDRLDFFYQRSPFFDKRENVYPIMRILNIKSIIK</sequence>
<reference evidence="5" key="1">
    <citation type="journal article" date="2020" name="mSystems">
        <title>Genome- and Community-Level Interaction Insights into Carbon Utilization and Element Cycling Functions of Hydrothermarchaeota in Hydrothermal Sediment.</title>
        <authorList>
            <person name="Zhou Z."/>
            <person name="Liu Y."/>
            <person name="Xu W."/>
            <person name="Pan J."/>
            <person name="Luo Z.H."/>
            <person name="Li M."/>
        </authorList>
    </citation>
    <scope>NUCLEOTIDE SEQUENCE [LARGE SCALE GENOMIC DNA]</scope>
    <source>
        <strain evidence="5">SpSt-479</strain>
    </source>
</reference>
<dbReference type="PANTHER" id="PTHR11705">
    <property type="entry name" value="PROTEASE FAMILY M14 CARBOXYPEPTIDASE A,B"/>
    <property type="match status" value="1"/>
</dbReference>
<proteinExistence type="inferred from homology"/>
<name>A0A7V3E8E2_9BACT</name>
<accession>A0A7V3E8E2</accession>
<dbReference type="SMART" id="SM00631">
    <property type="entry name" value="Zn_pept"/>
    <property type="match status" value="1"/>
</dbReference>
<evidence type="ECO:0000256" key="1">
    <source>
        <dbReference type="ARBA" id="ARBA00001947"/>
    </source>
</evidence>
<evidence type="ECO:0000259" key="4">
    <source>
        <dbReference type="PROSITE" id="PS52035"/>
    </source>
</evidence>
<evidence type="ECO:0000313" key="5">
    <source>
        <dbReference type="EMBL" id="HFI92297.1"/>
    </source>
</evidence>
<feature type="active site" description="Proton donor/acceptor" evidence="3">
    <location>
        <position position="271"/>
    </location>
</feature>
<dbReference type="PANTHER" id="PTHR11705:SF145">
    <property type="entry name" value="PEPTIDASE M14 CARBOXYPEPTIDASE A DOMAIN-CONTAINING PROTEIN"/>
    <property type="match status" value="1"/>
</dbReference>
<protein>
    <recommendedName>
        <fullName evidence="4">Peptidase M14 domain-containing protein</fullName>
    </recommendedName>
</protein>
<dbReference type="SUPFAM" id="SSF53187">
    <property type="entry name" value="Zn-dependent exopeptidases"/>
    <property type="match status" value="1"/>
</dbReference>
<dbReference type="CDD" id="cd06241">
    <property type="entry name" value="M14-like"/>
    <property type="match status" value="1"/>
</dbReference>
<dbReference type="EMBL" id="DSUJ01000010">
    <property type="protein sequence ID" value="HFI92297.1"/>
    <property type="molecule type" value="Genomic_DNA"/>
</dbReference>
<dbReference type="AlphaFoldDB" id="A0A7V3E8E2"/>
<comment type="cofactor">
    <cofactor evidence="1">
        <name>Zn(2+)</name>
        <dbReference type="ChEBI" id="CHEBI:29105"/>
    </cofactor>
</comment>
<dbReference type="GO" id="GO:0004181">
    <property type="term" value="F:metallocarboxypeptidase activity"/>
    <property type="evidence" value="ECO:0007669"/>
    <property type="project" value="InterPro"/>
</dbReference>
<dbReference type="InterPro" id="IPR000834">
    <property type="entry name" value="Peptidase_M14"/>
</dbReference>
<evidence type="ECO:0000256" key="3">
    <source>
        <dbReference type="PROSITE-ProRule" id="PRU01379"/>
    </source>
</evidence>
<dbReference type="GO" id="GO:0005615">
    <property type="term" value="C:extracellular space"/>
    <property type="evidence" value="ECO:0007669"/>
    <property type="project" value="TreeGrafter"/>
</dbReference>
<feature type="domain" description="Peptidase M14" evidence="4">
    <location>
        <begin position="15"/>
        <end position="296"/>
    </location>
</feature>
<comment type="caution">
    <text evidence="5">The sequence shown here is derived from an EMBL/GenBank/DDBJ whole genome shotgun (WGS) entry which is preliminary data.</text>
</comment>
<dbReference type="Pfam" id="PF00246">
    <property type="entry name" value="Peptidase_M14"/>
    <property type="match status" value="1"/>
</dbReference>
<dbReference type="GO" id="GO:0006508">
    <property type="term" value="P:proteolysis"/>
    <property type="evidence" value="ECO:0007669"/>
    <property type="project" value="InterPro"/>
</dbReference>
<dbReference type="Gene3D" id="3.40.630.10">
    <property type="entry name" value="Zn peptidases"/>
    <property type="match status" value="1"/>
</dbReference>
<gene>
    <name evidence="5" type="ORF">ENS31_12335</name>
</gene>
<dbReference type="PROSITE" id="PS52035">
    <property type="entry name" value="PEPTIDASE_M14"/>
    <property type="match status" value="1"/>
</dbReference>
<evidence type="ECO:0000256" key="2">
    <source>
        <dbReference type="ARBA" id="ARBA00005988"/>
    </source>
</evidence>